<dbReference type="GeneID" id="109477052"/>
<feature type="region of interest" description="Disordered" evidence="2">
    <location>
        <begin position="212"/>
        <end position="350"/>
    </location>
</feature>
<keyword evidence="1" id="KW-0479">Metal-binding</keyword>
<dbReference type="PROSITE" id="PS50158">
    <property type="entry name" value="ZF_CCHC"/>
    <property type="match status" value="1"/>
</dbReference>
<dbReference type="InterPro" id="IPR036875">
    <property type="entry name" value="Znf_CCHC_sf"/>
</dbReference>
<dbReference type="SUPFAM" id="SSF57756">
    <property type="entry name" value="Retrovirus zinc finger-like domains"/>
    <property type="match status" value="1"/>
</dbReference>
<dbReference type="RefSeq" id="XP_019633641.1">
    <property type="nucleotide sequence ID" value="XM_019778082.1"/>
</dbReference>
<accession>A0A6P4ZRT3</accession>
<evidence type="ECO:0000313" key="5">
    <source>
        <dbReference type="RefSeq" id="XP_019633641.1"/>
    </source>
</evidence>
<name>A0A6P4ZRT3_BRABE</name>
<dbReference type="GO" id="GO:0003676">
    <property type="term" value="F:nucleic acid binding"/>
    <property type="evidence" value="ECO:0007669"/>
    <property type="project" value="InterPro"/>
</dbReference>
<protein>
    <submittedName>
        <fullName evidence="5 6">Leucine-rich repeat extensin-like protein 5</fullName>
    </submittedName>
</protein>
<feature type="compositionally biased region" description="Low complexity" evidence="2">
    <location>
        <begin position="136"/>
        <end position="146"/>
    </location>
</feature>
<sequence>MRGQSVFGAYQGQGIIWSSPGPSVRSPIPVSIPNCSKFSCSQIPVLSSLMAALGRAVLEVQRTQQEQITTLCRLVVCLASNHSSSKYRGTRSPRTHPCFLCSRLGHWKRQCPLRCSPGHKGPNNHPPSLPIRSDSDTPAPADATTAHSGSGPVTPRGLRSAGPSSSSFPASPNSDPRGTPVLTPVTPVLPSAPATDIHVPPPVSVLLPTPGAARAESPVTPPVPVPRTSVTPPVPVPRTSVTPPVPVLPTTSTTVPTTSPRRRPSRRQNRPEYMNTSISIPDHVPLSYSDSETDHLHPNVCQDCFQDEGLTGQGPPSDRPGPRGESLEVDPSPPPLRSVAHDSSPKSWSPVTHLMSSLVRAFNRPPKLESFSI</sequence>
<dbReference type="InterPro" id="IPR001878">
    <property type="entry name" value="Znf_CCHC"/>
</dbReference>
<feature type="domain" description="CCHC-type" evidence="3">
    <location>
        <begin position="98"/>
        <end position="112"/>
    </location>
</feature>
<gene>
    <name evidence="5 6" type="primary">LOC109477052</name>
</gene>
<evidence type="ECO:0000313" key="4">
    <source>
        <dbReference type="Proteomes" id="UP000515135"/>
    </source>
</evidence>
<keyword evidence="1" id="KW-0863">Zinc-finger</keyword>
<dbReference type="RefSeq" id="XP_019633642.1">
    <property type="nucleotide sequence ID" value="XM_019778083.1"/>
</dbReference>
<feature type="region of interest" description="Disordered" evidence="2">
    <location>
        <begin position="117"/>
        <end position="187"/>
    </location>
</feature>
<dbReference type="AlphaFoldDB" id="A0A6P4ZRT3"/>
<dbReference type="KEGG" id="bbel:109477052"/>
<keyword evidence="4" id="KW-1185">Reference proteome</keyword>
<evidence type="ECO:0000259" key="3">
    <source>
        <dbReference type="PROSITE" id="PS50158"/>
    </source>
</evidence>
<dbReference type="Proteomes" id="UP000515135">
    <property type="component" value="Unplaced"/>
</dbReference>
<feature type="compositionally biased region" description="Low complexity" evidence="2">
    <location>
        <begin position="160"/>
        <end position="187"/>
    </location>
</feature>
<proteinExistence type="predicted"/>
<evidence type="ECO:0000313" key="6">
    <source>
        <dbReference type="RefSeq" id="XP_019633642.1"/>
    </source>
</evidence>
<dbReference type="GO" id="GO:0008270">
    <property type="term" value="F:zinc ion binding"/>
    <property type="evidence" value="ECO:0007669"/>
    <property type="project" value="UniProtKB-KW"/>
</dbReference>
<feature type="compositionally biased region" description="Low complexity" evidence="2">
    <location>
        <begin position="226"/>
        <end position="259"/>
    </location>
</feature>
<dbReference type="OrthoDB" id="10474956at2759"/>
<evidence type="ECO:0000256" key="1">
    <source>
        <dbReference type="PROSITE-ProRule" id="PRU00047"/>
    </source>
</evidence>
<organism evidence="4 6">
    <name type="scientific">Branchiostoma belcheri</name>
    <name type="common">Amphioxus</name>
    <dbReference type="NCBI Taxonomy" id="7741"/>
    <lineage>
        <taxon>Eukaryota</taxon>
        <taxon>Metazoa</taxon>
        <taxon>Chordata</taxon>
        <taxon>Cephalochordata</taxon>
        <taxon>Leptocardii</taxon>
        <taxon>Amphioxiformes</taxon>
        <taxon>Branchiostomatidae</taxon>
        <taxon>Branchiostoma</taxon>
    </lineage>
</organism>
<evidence type="ECO:0000256" key="2">
    <source>
        <dbReference type="SAM" id="MobiDB-lite"/>
    </source>
</evidence>
<reference evidence="5 6" key="1">
    <citation type="submission" date="2025-04" db="UniProtKB">
        <authorList>
            <consortium name="RefSeq"/>
        </authorList>
    </citation>
    <scope>IDENTIFICATION</scope>
    <source>
        <tissue evidence="5 6">Gonad</tissue>
    </source>
</reference>
<keyword evidence="1" id="KW-0862">Zinc</keyword>